<accession>A0ABU5EHW4</accession>
<keyword evidence="2" id="KW-1185">Reference proteome</keyword>
<sequence>MMSLKAITKLKIKNSALTFFTLTLVSALSYGQEKEIKKEPEAIEITEKIEISEIDESEFIPFAVVDKVPYPSDCESFGTKEAIKKCTVAYIQNHTLKNFNTGLGKELKLTSGKKRIFVRFKFDTSGYIVDIETRGPHPEIEKEAERVIKLLPKFTPGEHQGEFVKVAYALPIVFAVSEKTTKADKQ</sequence>
<reference evidence="1 2" key="1">
    <citation type="submission" date="2023-11" db="EMBL/GenBank/DDBJ databases">
        <title>Winogradskyella pelagius sp. nov., isolated from coastal sediment.</title>
        <authorList>
            <person name="Li F."/>
        </authorList>
    </citation>
    <scope>NUCLEOTIDE SEQUENCE [LARGE SCALE GENOMIC DNA]</scope>
    <source>
        <strain evidence="1 2">KCTC 23502</strain>
    </source>
</reference>
<comment type="caution">
    <text evidence="1">The sequence shown here is derived from an EMBL/GenBank/DDBJ whole genome shotgun (WGS) entry which is preliminary data.</text>
</comment>
<organism evidence="1 2">
    <name type="scientific">Winogradskyella aquimaris</name>
    <dbReference type="NCBI Taxonomy" id="864074"/>
    <lineage>
        <taxon>Bacteria</taxon>
        <taxon>Pseudomonadati</taxon>
        <taxon>Bacteroidota</taxon>
        <taxon>Flavobacteriia</taxon>
        <taxon>Flavobacteriales</taxon>
        <taxon>Flavobacteriaceae</taxon>
        <taxon>Winogradskyella</taxon>
    </lineage>
</organism>
<dbReference type="SUPFAM" id="SSF74653">
    <property type="entry name" value="TolA/TonB C-terminal domain"/>
    <property type="match status" value="1"/>
</dbReference>
<evidence type="ECO:0008006" key="3">
    <source>
        <dbReference type="Google" id="ProtNLM"/>
    </source>
</evidence>
<protein>
    <recommendedName>
        <fullName evidence="3">TonB protein C-terminal</fullName>
    </recommendedName>
</protein>
<dbReference type="EMBL" id="JAXDAE010000001">
    <property type="protein sequence ID" value="MDY2585820.1"/>
    <property type="molecule type" value="Genomic_DNA"/>
</dbReference>
<name>A0ABU5EHW4_9FLAO</name>
<dbReference type="Gene3D" id="3.30.1150.10">
    <property type="match status" value="1"/>
</dbReference>
<dbReference type="RefSeq" id="WP_320554206.1">
    <property type="nucleotide sequence ID" value="NZ_JAXDAE010000001.1"/>
</dbReference>
<dbReference type="Proteomes" id="UP001285855">
    <property type="component" value="Unassembled WGS sequence"/>
</dbReference>
<evidence type="ECO:0000313" key="2">
    <source>
        <dbReference type="Proteomes" id="UP001285855"/>
    </source>
</evidence>
<proteinExistence type="predicted"/>
<evidence type="ECO:0000313" key="1">
    <source>
        <dbReference type="EMBL" id="MDY2585820.1"/>
    </source>
</evidence>
<gene>
    <name evidence="1" type="ORF">SNF14_00595</name>
</gene>